<evidence type="ECO:0000256" key="1">
    <source>
        <dbReference type="ARBA" id="ARBA00004370"/>
    </source>
</evidence>
<keyword evidence="4" id="KW-0812">Transmembrane</keyword>
<dbReference type="InterPro" id="IPR050640">
    <property type="entry name" value="Bact_2-comp_sensor_kinase"/>
</dbReference>
<comment type="subcellular location">
    <subcellularLocation>
        <location evidence="1">Membrane</location>
    </subcellularLocation>
</comment>
<dbReference type="Proteomes" id="UP000674938">
    <property type="component" value="Unassembled WGS sequence"/>
</dbReference>
<feature type="transmembrane region" description="Helical" evidence="4">
    <location>
        <begin position="282"/>
        <end position="305"/>
    </location>
</feature>
<name>A0A940PIQ8_9ENTE</name>
<comment type="caution">
    <text evidence="6">The sequence shown here is derived from an EMBL/GenBank/DDBJ whole genome shotgun (WGS) entry which is preliminary data.</text>
</comment>
<dbReference type="CDD" id="cd06225">
    <property type="entry name" value="HAMP"/>
    <property type="match status" value="1"/>
</dbReference>
<keyword evidence="4" id="KW-1133">Transmembrane helix</keyword>
<evidence type="ECO:0000256" key="4">
    <source>
        <dbReference type="SAM" id="Phobius"/>
    </source>
</evidence>
<dbReference type="PROSITE" id="PS50885">
    <property type="entry name" value="HAMP"/>
    <property type="match status" value="1"/>
</dbReference>
<organism evidence="6 7">
    <name type="scientific">Vagococcus allomyrinae</name>
    <dbReference type="NCBI Taxonomy" id="2794353"/>
    <lineage>
        <taxon>Bacteria</taxon>
        <taxon>Bacillati</taxon>
        <taxon>Bacillota</taxon>
        <taxon>Bacilli</taxon>
        <taxon>Lactobacillales</taxon>
        <taxon>Enterococcaceae</taxon>
        <taxon>Vagococcus</taxon>
    </lineage>
</organism>
<dbReference type="InterPro" id="IPR010559">
    <property type="entry name" value="Sig_transdc_His_kin_internal"/>
</dbReference>
<dbReference type="PANTHER" id="PTHR34220:SF7">
    <property type="entry name" value="SENSOR HISTIDINE KINASE YPDA"/>
    <property type="match status" value="1"/>
</dbReference>
<dbReference type="InterPro" id="IPR036890">
    <property type="entry name" value="HATPase_C_sf"/>
</dbReference>
<gene>
    <name evidence="6" type="ORF">I6N95_25230</name>
</gene>
<keyword evidence="4" id="KW-0472">Membrane</keyword>
<feature type="domain" description="HAMP" evidence="5">
    <location>
        <begin position="306"/>
        <end position="358"/>
    </location>
</feature>
<dbReference type="SMART" id="SM00304">
    <property type="entry name" value="HAMP"/>
    <property type="match status" value="1"/>
</dbReference>
<keyword evidence="3" id="KW-0808">Transferase</keyword>
<evidence type="ECO:0000256" key="3">
    <source>
        <dbReference type="ARBA" id="ARBA00022679"/>
    </source>
</evidence>
<proteinExistence type="predicted"/>
<dbReference type="Pfam" id="PF00672">
    <property type="entry name" value="HAMP"/>
    <property type="match status" value="1"/>
</dbReference>
<evidence type="ECO:0000256" key="2">
    <source>
        <dbReference type="ARBA" id="ARBA00022553"/>
    </source>
</evidence>
<dbReference type="InterPro" id="IPR003660">
    <property type="entry name" value="HAMP_dom"/>
</dbReference>
<dbReference type="GO" id="GO:0000155">
    <property type="term" value="F:phosphorelay sensor kinase activity"/>
    <property type="evidence" value="ECO:0007669"/>
    <property type="project" value="InterPro"/>
</dbReference>
<dbReference type="PANTHER" id="PTHR34220">
    <property type="entry name" value="SENSOR HISTIDINE KINASE YPDA"/>
    <property type="match status" value="1"/>
</dbReference>
<dbReference type="SUPFAM" id="SSF55874">
    <property type="entry name" value="ATPase domain of HSP90 chaperone/DNA topoisomerase II/histidine kinase"/>
    <property type="match status" value="1"/>
</dbReference>
<keyword evidence="2" id="KW-0597">Phosphoprotein</keyword>
<dbReference type="GO" id="GO:0016020">
    <property type="term" value="C:membrane"/>
    <property type="evidence" value="ECO:0007669"/>
    <property type="project" value="UniProtKB-SubCell"/>
</dbReference>
<protein>
    <submittedName>
        <fullName evidence="6">Histidine kinase</fullName>
    </submittedName>
</protein>
<dbReference type="SUPFAM" id="SSF158472">
    <property type="entry name" value="HAMP domain-like"/>
    <property type="match status" value="1"/>
</dbReference>
<keyword evidence="7" id="KW-1185">Reference proteome</keyword>
<feature type="transmembrane region" description="Helical" evidence="4">
    <location>
        <begin position="14"/>
        <end position="38"/>
    </location>
</feature>
<evidence type="ECO:0000313" key="6">
    <source>
        <dbReference type="EMBL" id="MBP1044316.1"/>
    </source>
</evidence>
<evidence type="ECO:0000259" key="5">
    <source>
        <dbReference type="PROSITE" id="PS50885"/>
    </source>
</evidence>
<sequence>MFKKIKEQFFSRELYYELLMIIIISLTCLGVLTANIAVKRSESSYINSYVESNQLILERASIEFENLNNSINNMLSSIRTSNATKNYFTQFRTTQEEYQDIVALRHFLDETKTTLYDGINYNLILIGLNDNTYYNQSTRVYSHEELVNKEFIKKINADPEHLQTFFLSSGLTALTRGKPIHLFVTAVLNDQQKILGYAFIEITEADFSSLYSDIIATNVNTIKIVTTDNKIISSNVPALLGTHYSEEEQTARAIGQETPIQTLDLRLISTIDKQALGKQMNVWPPVLTVLILVIAIISLVLSAYIRHILQPIYKLIGLTPKIIEGDFNQPLEITGTKEIKELVTSYNHMQQGLNLFVQQLIKAENDKKEAEIGALQLQIKPHFIYNTLTSIKFLILQHQNDLAAETIEAFSKLLEYSIYNDQEMITLKEEITLSQQFAKILQTRYGDRIQLLSMVFPEFNDILIPKLVLQPFIENAFIHGFPNNMSGTIVIDASVVNNYLEIEIIDTGVGFANSEDNSDKTFSGIGIHNINQRLSLIYQEDYNLSVNTMESNGTLITLRIPIKKTEDS</sequence>
<accession>A0A940PIQ8</accession>
<keyword evidence="6" id="KW-0418">Kinase</keyword>
<evidence type="ECO:0000313" key="7">
    <source>
        <dbReference type="Proteomes" id="UP000674938"/>
    </source>
</evidence>
<dbReference type="RefSeq" id="WP_209532691.1">
    <property type="nucleotide sequence ID" value="NZ_JAEEGA010000025.1"/>
</dbReference>
<reference evidence="6" key="1">
    <citation type="submission" date="2020-12" db="EMBL/GenBank/DDBJ databases">
        <title>Vagococcus allomyrinae sp. nov. and Enterococcus lavae sp. nov., isolated from the larvae of Allomyrina dichotoma.</title>
        <authorList>
            <person name="Lee S.D."/>
        </authorList>
    </citation>
    <scope>NUCLEOTIDE SEQUENCE</scope>
    <source>
        <strain evidence="6">BWB3-3</strain>
    </source>
</reference>
<dbReference type="Gene3D" id="3.30.565.10">
    <property type="entry name" value="Histidine kinase-like ATPase, C-terminal domain"/>
    <property type="match status" value="1"/>
</dbReference>
<dbReference type="AlphaFoldDB" id="A0A940PIQ8"/>
<dbReference type="Gene3D" id="6.10.340.10">
    <property type="match status" value="1"/>
</dbReference>
<dbReference type="EMBL" id="JAEEGA010000025">
    <property type="protein sequence ID" value="MBP1044316.1"/>
    <property type="molecule type" value="Genomic_DNA"/>
</dbReference>
<dbReference type="Pfam" id="PF06580">
    <property type="entry name" value="His_kinase"/>
    <property type="match status" value="1"/>
</dbReference>